<evidence type="ECO:0000313" key="2">
    <source>
        <dbReference type="Proteomes" id="UP000017944"/>
    </source>
</evidence>
<organism evidence="1 2">
    <name type="scientific">Shigella dysenteriae WRSd3</name>
    <dbReference type="NCBI Taxonomy" id="1401327"/>
    <lineage>
        <taxon>Bacteria</taxon>
        <taxon>Pseudomonadati</taxon>
        <taxon>Pseudomonadota</taxon>
        <taxon>Gammaproteobacteria</taxon>
        <taxon>Enterobacterales</taxon>
        <taxon>Enterobacteriaceae</taxon>
        <taxon>Shigella</taxon>
    </lineage>
</organism>
<dbReference type="EMBL" id="AXUT01000073">
    <property type="protein sequence ID" value="ESU81146.1"/>
    <property type="molecule type" value="Genomic_DNA"/>
</dbReference>
<gene>
    <name evidence="1" type="ORF">WRSd3_00948</name>
</gene>
<name>A0A090NLE1_SHIDY</name>
<reference evidence="1 2" key="1">
    <citation type="submission" date="2013-10" db="EMBL/GenBank/DDBJ databases">
        <title>Draft genomes and the virulence plasmids of Sd1617 vaccine constructs: WRSd3 and WRSd5.</title>
        <authorList>
            <person name="Aksomboon Vongsawan A."/>
            <person name="Venkatesan M.M."/>
            <person name="Vaisvil B."/>
            <person name="Emel G."/>
            <person name="Kepatral V."/>
            <person name="Sethabutr O."/>
            <person name="Serichantalergs O."/>
            <person name="Mason C."/>
        </authorList>
    </citation>
    <scope>NUCLEOTIDE SEQUENCE [LARGE SCALE GENOMIC DNA]</scope>
    <source>
        <strain evidence="1 2">WRSd3</strain>
    </source>
</reference>
<proteinExistence type="predicted"/>
<dbReference type="AlphaFoldDB" id="A0A090NLE1"/>
<accession>A0A090NLE1</accession>
<evidence type="ECO:0000313" key="1">
    <source>
        <dbReference type="EMBL" id="ESU81146.1"/>
    </source>
</evidence>
<dbReference type="Proteomes" id="UP000017944">
    <property type="component" value="Unassembled WGS sequence"/>
</dbReference>
<comment type="caution">
    <text evidence="1">The sequence shown here is derived from an EMBL/GenBank/DDBJ whole genome shotgun (WGS) entry which is preliminary data.</text>
</comment>
<sequence>MEKKGAMFSYCIHRTWTLAYASGVSINKKSF</sequence>
<protein>
    <submittedName>
        <fullName evidence="1">Uncharacterized protein</fullName>
    </submittedName>
</protein>